<evidence type="ECO:0000256" key="8">
    <source>
        <dbReference type="PROSITE-ProRule" id="PRU00557"/>
    </source>
</evidence>
<dbReference type="InterPro" id="IPR015255">
    <property type="entry name" value="Vitellinogen_open_b-sht"/>
</dbReference>
<evidence type="ECO:0000256" key="6">
    <source>
        <dbReference type="ARBA" id="ARBA00023157"/>
    </source>
</evidence>
<dbReference type="InterPro" id="IPR001747">
    <property type="entry name" value="Vitellogenin_N"/>
</dbReference>
<keyword evidence="1" id="KW-0813">Transport</keyword>
<evidence type="ECO:0000256" key="5">
    <source>
        <dbReference type="ARBA" id="ARBA00023121"/>
    </source>
</evidence>
<keyword evidence="2 9" id="KW-0732">Signal</keyword>
<dbReference type="SMART" id="SM01169">
    <property type="entry name" value="DUF1943"/>
    <property type="match status" value="1"/>
</dbReference>
<dbReference type="InterPro" id="IPR015817">
    <property type="entry name" value="Vitellinogen_open_b-sht_sub1"/>
</dbReference>
<evidence type="ECO:0000313" key="12">
    <source>
        <dbReference type="EMBL" id="QXJ08926.1"/>
    </source>
</evidence>
<evidence type="ECO:0000256" key="2">
    <source>
        <dbReference type="ARBA" id="ARBA00022729"/>
    </source>
</evidence>
<dbReference type="InterPro" id="IPR001846">
    <property type="entry name" value="VWF_type-D"/>
</dbReference>
<name>A0A8F4Y431_PENME</name>
<dbReference type="PROSITE" id="PS51233">
    <property type="entry name" value="VWFD"/>
    <property type="match status" value="1"/>
</dbReference>
<dbReference type="PANTHER" id="PTHR23345">
    <property type="entry name" value="VITELLOGENIN-RELATED"/>
    <property type="match status" value="1"/>
</dbReference>
<dbReference type="Pfam" id="PF09172">
    <property type="entry name" value="Vit_open_b-sht"/>
    <property type="match status" value="1"/>
</dbReference>
<dbReference type="Pfam" id="PF01347">
    <property type="entry name" value="Vitellogenin_N"/>
    <property type="match status" value="1"/>
</dbReference>
<keyword evidence="3" id="KW-0758">Storage protein</keyword>
<dbReference type="Gene3D" id="2.20.80.10">
    <property type="entry name" value="Lipovitellin-phosvitin complex, chain A, domain 4"/>
    <property type="match status" value="1"/>
</dbReference>
<dbReference type="EMBL" id="MT941448">
    <property type="protein sequence ID" value="QXJ08929.1"/>
    <property type="molecule type" value="Genomic_DNA"/>
</dbReference>
<evidence type="ECO:0000256" key="4">
    <source>
        <dbReference type="ARBA" id="ARBA00023055"/>
    </source>
</evidence>
<dbReference type="InterPro" id="IPR050733">
    <property type="entry name" value="Vitellogenin/Apolipophorin"/>
</dbReference>
<evidence type="ECO:0000256" key="3">
    <source>
        <dbReference type="ARBA" id="ARBA00022761"/>
    </source>
</evidence>
<dbReference type="PROSITE" id="PS51211">
    <property type="entry name" value="VITELLOGENIN"/>
    <property type="match status" value="1"/>
</dbReference>
<comment type="caution">
    <text evidence="8">Lacks conserved residue(s) required for the propagation of feature annotation.</text>
</comment>
<sequence>MTTSTLLLVLALVAGSLAAPWGADLPRCSTECPVTGSPKLAYQPDKTYAYAYSGKSTVQLKGVDNGDTETEWTAGVDLTWISPCDVAISFRNTKMDGARGPTAARTLERYPLVVAVVDGRVQHVCAHPEDEAWAINLKKGVASAFQNSIPSLSAVSSGITVTETDVVGKCPTKYEIETEGEKVIVVKEKNHRHCQERYPTPAALPAPWLKAPLPIEESKSQCRQEIANGIYSAITCQDKNIVRPAIGIYKYVEASQYSTLRFISESSDTSAISGIPSGELYIESLLYNHEIMKDPQLAPELDELMKEICDKTKDTVEAEAGALVAKALHVLRRVPDTVVVETAQKVRQGHYCSDSARLESIFLDAVAFIHESGAVKVMVHEIENGRATGGRLALYTAALYLIPRPNIEAVKALTPLFESPRPMPSLLLAAATMVNHYCRHTPACYEKAPVARIAEILANRVQTHCSPSAGVEDNEVALAIFKTIGNMGVATPAVTRAAVHCIEVEGLETSVRVAAAEAFRQANCFRPAVEKLVDIAVRPAFETEVRIAPYLAAVRCAEQEHLETIVEKISKEENTQVRGFVLGHLINIQESTCPAKENLRYLLANVVIPTDFERDFRKFSRNIDVAYHAPAFGMGAGLESNIIYAPGSFVPRAVNLKMKADVDETHMDIAEIGARFVGIESIIEELLGPQGYLRTATFGKIMEDITGFAGEKGFKVMEQLKHTLRTRRSIDSSVIADFFGKLYGKSRSHTHAELFARFMGHEITYADVAESLKGVTADTLIETFFSFFENSLEHMKDLNLNTARTAQLSMDYSLPTIQGTPLRLRLAGTAVAGLKMEGNVNIAQILSDLGNSQTAVKFFPGLSVHATGFVGFDWFLARVGIEMQNTISSATGAAIKIRTTENKKIEMELELPEKMELLNIKAETYLVKAVGKKMTKISPSSMRDVRIQRNSCIGALEPVFGLKVCYDMNIPDVFRANALPLGEPAIAKLYVEKADPSMRGYLVTAAIKNKRGNKVIKMNVEAAGASTPRRAEMTLSYTKEEGSHIVSAKLDSSSIAAGVWTTLTNEQGHKAMETYVNFNYGQIAISRGIKLEAIAREASVGEEFQVNVFSSGTRSFPSESHIVEARFIKKTSGPEFNVDVICGTKNALAELFDLNIKVGADFMKFSPKNLYPARYIPKTRIVLPVNLRKMEINAATAAWKLISYIRAGSQSSGSREFISALKLAKGRKDFISVQATHTIEGTFPQNIIIKNVATAEVGRSSYKAMYDLFYHSEKMGASLEVLQAAGNEKVAHLEAIYELSGSKYCTKFLAEIPGYIQPVKVEAGIEQEAEGRYTLESAITYGQRTVLEASGPIMARFSSKIAKLQANIKVRAMASEPYIIGANVAFGSKKQMIAMEIKGRSEAVIGLEWKIVRESSEKTTVGIVFVLPALIENKIDAEITDGLIHVSFNNLVLPKTSSRRRVKGFADVHIAEKKANVEFSWDADNAPEKKLVLDASLISSSANPGHAEIHGNIAIAGEPYHAKLVLTAANLVGHMEGENGFKLILTTPSQKTIVLGASCDVQLAGATTKVISTVEYKNMKDRKYKYASVIAFEKLGGPFDYAVEAKVTYKQPGTAEIKLGTAVKHHWTPEEHVVAVKVEADAPILKTPATIEFSIHNAPNAFVGFCKIERNAPATVFEWNVQTTPEGGIEAVEAGVDMKAIIEVLKIVHAAATLQEESYESYGPHTSQYQYRFTRPSPTSYTMQMRTPTRTMEGRAKLSPRESGIKFYPNKGQTESKYEIGYKANHEGRWGGHASKLEVRMNHPVLPKPIMAAVQYTVAEETTKGTIELDIFPEEANKITGTLETQRISENAIRAEAFLTSRMLKVNPKAIITAAYAPETVAFDVVFHKTPSAAPIFAIAAKYDKTAAHNAVATFTVKMEERPVFEITAVTEPEEAATCNGIRMRAVAYAATFGKYNVISKMCRPAFIEVTAMRPGGAKEYIAKLGLRYPDAAEAGVYVASGRAGETRGVAVAAVKLASPTMLKVEMAYEPQEAEAIINEMTEEFEKIAASFTSVVMEVVEFLKQEAAAKGIQFPSSQLVNLLGVAKEEIAEIYRDIVSEAIIFDTEILGDILGSPVVSFISRVYFGVWSEIIHLQHHISVSLIQTIERFQEELGSISEILMEVVMTAARMAETGEVPAVVFDALEEIKATKVFRIVRREVDAILEEYPEEYEAVKHIVHNVVAILKRDVGIVRERLMEIPAVLKIIDYTMYHFHSERAFAAEAEKLVSLMLNELLFVSMEREGNGVAVRIPLHRPLYSLTQVAQEAVPNPVTMLENLILAYVDYIPIPVSDAIWAFYNLVPRYITDVLPPYPRTATVVGGSEILTFSGLVVRAPRSPCKVVLAAHGSHRLMMSHPQASAPAQFELKTPAATVMIKPDFEVVVNGQPLAGSQQTIGNVRIVNTAEHIEVGCPLMKVVVAKAGEAVAVEASGWVFGRVAGLLGPNNGEIAHDRLMPSGAAASNPRDLVAAWQEDRQCSTPEVPRAETTVARLIQCEALLGIRSRCNPVVHPQPFIKMCHAAHKACDAAQAYRTVCSLRGVGEVFPLGC</sequence>
<dbReference type="InterPro" id="IPR011030">
    <property type="entry name" value="Lipovitellin_superhlx_dom"/>
</dbReference>
<dbReference type="InterPro" id="IPR015816">
    <property type="entry name" value="Vitellinogen_b-sht_N"/>
</dbReference>
<feature type="chain" id="PRO_5036263824" evidence="9">
    <location>
        <begin position="19"/>
        <end position="2587"/>
    </location>
</feature>
<dbReference type="GO" id="GO:0045735">
    <property type="term" value="F:nutrient reservoir activity"/>
    <property type="evidence" value="ECO:0007669"/>
    <property type="project" value="UniProtKB-KW"/>
</dbReference>
<dbReference type="EMBL" id="MT941445">
    <property type="protein sequence ID" value="QXJ08926.1"/>
    <property type="molecule type" value="mRNA"/>
</dbReference>
<feature type="domain" description="Vitellogenin" evidence="10">
    <location>
        <begin position="42"/>
        <end position="654"/>
    </location>
</feature>
<dbReference type="FunFam" id="2.20.50.20:FF:000007">
    <property type="entry name" value="von Willebrand factor type D domaincontaining protein"/>
    <property type="match status" value="1"/>
</dbReference>
<dbReference type="SUPFAM" id="SSF48431">
    <property type="entry name" value="Lipovitellin-phosvitin complex, superhelical domain"/>
    <property type="match status" value="1"/>
</dbReference>
<keyword evidence="5" id="KW-0446">Lipid-binding</keyword>
<dbReference type="GO" id="GO:0008289">
    <property type="term" value="F:lipid binding"/>
    <property type="evidence" value="ECO:0007669"/>
    <property type="project" value="UniProtKB-KW"/>
</dbReference>
<keyword evidence="7" id="KW-0325">Glycoprotein</keyword>
<dbReference type="SUPFAM" id="SSF56968">
    <property type="entry name" value="Lipovitellin-phosvitin complex, beta-sheet shell regions"/>
    <property type="match status" value="2"/>
</dbReference>
<dbReference type="PANTHER" id="PTHR23345:SF15">
    <property type="entry name" value="VITELLOGENIN 1-RELATED"/>
    <property type="match status" value="1"/>
</dbReference>
<dbReference type="InterPro" id="IPR015819">
    <property type="entry name" value="Lipid_transp_b-sht_shell"/>
</dbReference>
<dbReference type="SMART" id="SM00638">
    <property type="entry name" value="LPD_N"/>
    <property type="match status" value="1"/>
</dbReference>
<evidence type="ECO:0000256" key="1">
    <source>
        <dbReference type="ARBA" id="ARBA00022448"/>
    </source>
</evidence>
<evidence type="ECO:0000256" key="7">
    <source>
        <dbReference type="ARBA" id="ARBA00023180"/>
    </source>
</evidence>
<keyword evidence="4" id="KW-0445">Lipid transport</keyword>
<feature type="domain" description="VWFD" evidence="11">
    <location>
        <begin position="2354"/>
        <end position="2517"/>
    </location>
</feature>
<dbReference type="Gene3D" id="2.20.50.20">
    <property type="entry name" value="Lipovitellin. Chain A, domain 3"/>
    <property type="match status" value="1"/>
</dbReference>
<dbReference type="GO" id="GO:0005319">
    <property type="term" value="F:lipid transporter activity"/>
    <property type="evidence" value="ECO:0007669"/>
    <property type="project" value="InterPro"/>
</dbReference>
<evidence type="ECO:0000259" key="10">
    <source>
        <dbReference type="PROSITE" id="PS51211"/>
    </source>
</evidence>
<proteinExistence type="evidence at transcript level"/>
<reference evidence="12" key="1">
    <citation type="journal article" date="2021" name="J. Crust. Biol.">
        <title>The presence of multiple copies of the vitellogenin gene in Fenneropenaeus merguiensis (De Man, 1888) (Decapoda: Dendrobranchiata: Penaeidae): Evidence for gene expansion and functional diversification in shrimps.</title>
        <authorList>
            <person name="Zhao J."/>
            <person name="Wang W."/>
            <person name="Wang C."/>
            <person name="Shi L."/>
            <person name="Wang G."/>
            <person name="Sun C."/>
            <person name="Chan S.F."/>
        </authorList>
    </citation>
    <scope>NUCLEOTIDE SEQUENCE</scope>
    <source>
        <strain evidence="12">FmVg1</strain>
    </source>
</reference>
<feature type="signal peptide" evidence="9">
    <location>
        <begin position="1"/>
        <end position="18"/>
    </location>
</feature>
<evidence type="ECO:0000256" key="9">
    <source>
        <dbReference type="SAM" id="SignalP"/>
    </source>
</evidence>
<dbReference type="Gene3D" id="1.25.10.20">
    <property type="entry name" value="Vitellinogen, superhelical"/>
    <property type="match status" value="1"/>
</dbReference>
<keyword evidence="6" id="KW-1015">Disulfide bond</keyword>
<dbReference type="Gene3D" id="2.30.230.10">
    <property type="entry name" value="Lipovitellin, beta-sheet shell regions, chain A"/>
    <property type="match status" value="1"/>
</dbReference>
<evidence type="ECO:0000259" key="11">
    <source>
        <dbReference type="PROSITE" id="PS51233"/>
    </source>
</evidence>
<protein>
    <submittedName>
        <fullName evidence="12">Vitellogenin</fullName>
    </submittedName>
</protein>
<organism evidence="12">
    <name type="scientific">Penaeus merguiensis</name>
    <name type="common">Banana prawn</name>
    <name type="synonym">Fenneropenaeus merguiensis</name>
    <dbReference type="NCBI Taxonomy" id="71412"/>
    <lineage>
        <taxon>Eukaryota</taxon>
        <taxon>Metazoa</taxon>
        <taxon>Ecdysozoa</taxon>
        <taxon>Arthropoda</taxon>
        <taxon>Crustacea</taxon>
        <taxon>Multicrustacea</taxon>
        <taxon>Malacostraca</taxon>
        <taxon>Eumalacostraca</taxon>
        <taxon>Eucarida</taxon>
        <taxon>Decapoda</taxon>
        <taxon>Dendrobranchiata</taxon>
        <taxon>Penaeoidea</taxon>
        <taxon>Penaeidae</taxon>
        <taxon>Penaeus</taxon>
    </lineage>
</organism>
<dbReference type="Pfam" id="PF00094">
    <property type="entry name" value="VWD"/>
    <property type="match status" value="1"/>
</dbReference>
<accession>A0A8F4Y431</accession>